<accession>A0A0A5GIJ8</accession>
<evidence type="ECO:0000313" key="1">
    <source>
        <dbReference type="EMBL" id="KGX91023.1"/>
    </source>
</evidence>
<keyword evidence="2" id="KW-1185">Reference proteome</keyword>
<dbReference type="eggNOG" id="ENOG502Z9GI">
    <property type="taxonomic scope" value="Bacteria"/>
</dbReference>
<proteinExistence type="predicted"/>
<dbReference type="EMBL" id="AVPF01000004">
    <property type="protein sequence ID" value="KGX91023.1"/>
    <property type="molecule type" value="Genomic_DNA"/>
</dbReference>
<gene>
    <name evidence="1" type="ORF">N783_13340</name>
</gene>
<organism evidence="1 2">
    <name type="scientific">Pontibacillus marinus BH030004 = DSM 16465</name>
    <dbReference type="NCBI Taxonomy" id="1385511"/>
    <lineage>
        <taxon>Bacteria</taxon>
        <taxon>Bacillati</taxon>
        <taxon>Bacillota</taxon>
        <taxon>Bacilli</taxon>
        <taxon>Bacillales</taxon>
        <taxon>Bacillaceae</taxon>
        <taxon>Pontibacillus</taxon>
    </lineage>
</organism>
<evidence type="ECO:0008006" key="3">
    <source>
        <dbReference type="Google" id="ProtNLM"/>
    </source>
</evidence>
<protein>
    <recommendedName>
        <fullName evidence="3">D-glucuronyl C5-epimerase C-terminal domain-containing protein</fullName>
    </recommendedName>
</protein>
<dbReference type="Proteomes" id="UP000030403">
    <property type="component" value="Unassembled WGS sequence"/>
</dbReference>
<dbReference type="RefSeq" id="WP_027447799.1">
    <property type="nucleotide sequence ID" value="NZ_AVPF01000004.1"/>
</dbReference>
<evidence type="ECO:0000313" key="2">
    <source>
        <dbReference type="Proteomes" id="UP000030403"/>
    </source>
</evidence>
<sequence>MKRKNLIVASGVFVIGLLLFLVLVPRIMTIGVSGEELVTIPGGSVDEPTIEVHDRSLRFSLKKQTEKQWSSAKDERFIYDVHKGRKNVADLTVTRRTLSNGDVLYFTKLENHQEEPLQLNLSLLFEDESNLTMQAFSTEGIDHSHDSTYGVDPTTIPTGLLNVGEKRSLYLGKNYESKVLLHEYENGDTSKVRELVEERDPYRVDESKLHVRVTSSEKGVTENWMLWSDHSLFKSKQALESWKQYNQTYFKSVQKWLTPTGALIKLPWSIEPVTKLGYGRNIGSLSAEEMLERYQDSGERFFESMTLNTLTSVEAYRADKGTKLWKTEYTSTWVKKSYGVHAPYTDTRHNEKLALFLIEAAETFDLPHLKQEGLLYADYLVKQAEQGNTISFEKDAFLIADYDGPGMMTTPHASLNHALGEAYYLLQAYEISGNEAYLELAYSMRKGIEAIGQDWIRQEGSHREDMWYQVNANHTFSGNDYQLLTLIDLHKNQDAWAETKYGKSEVFARLIASKTSYLERTGLDVEKAVQEKMDIK</sequence>
<comment type="caution">
    <text evidence="1">The sequence shown here is derived from an EMBL/GenBank/DDBJ whole genome shotgun (WGS) entry which is preliminary data.</text>
</comment>
<reference evidence="1 2" key="1">
    <citation type="submission" date="2013-08" db="EMBL/GenBank/DDBJ databases">
        <authorList>
            <person name="Huang J."/>
            <person name="Wang G."/>
        </authorList>
    </citation>
    <scope>NUCLEOTIDE SEQUENCE [LARGE SCALE GENOMIC DNA]</scope>
    <source>
        <strain evidence="1 2">BH030004</strain>
    </source>
</reference>
<name>A0A0A5GIJ8_9BACI</name>
<dbReference type="AlphaFoldDB" id="A0A0A5GIJ8"/>
<dbReference type="STRING" id="1385511.GCA_000425225_00310"/>
<dbReference type="OrthoDB" id="1736525at2"/>